<feature type="compositionally biased region" description="Acidic residues" evidence="1">
    <location>
        <begin position="116"/>
        <end position="125"/>
    </location>
</feature>
<accession>A0A9P3UR22</accession>
<proteinExistence type="predicted"/>
<dbReference type="OrthoDB" id="2669721at2759"/>
<keyword evidence="3" id="KW-1185">Reference proteome</keyword>
<name>A0A9P3UR22_LYOSH</name>
<comment type="caution">
    <text evidence="2">The sequence shown here is derived from an EMBL/GenBank/DDBJ whole genome shotgun (WGS) entry which is preliminary data.</text>
</comment>
<feature type="region of interest" description="Disordered" evidence="1">
    <location>
        <begin position="40"/>
        <end position="135"/>
    </location>
</feature>
<dbReference type="AlphaFoldDB" id="A0A9P3UR22"/>
<reference evidence="2" key="1">
    <citation type="submission" date="2022-07" db="EMBL/GenBank/DDBJ databases">
        <title>The genome of Lyophyllum shimeji provides insight into the initial evolution of ectomycorrhizal fungal genome.</title>
        <authorList>
            <person name="Kobayashi Y."/>
            <person name="Shibata T."/>
            <person name="Hirakawa H."/>
            <person name="Shigenobu S."/>
            <person name="Nishiyama T."/>
            <person name="Yamada A."/>
            <person name="Hasebe M."/>
            <person name="Kawaguchi M."/>
        </authorList>
    </citation>
    <scope>NUCLEOTIDE SEQUENCE</scope>
    <source>
        <strain evidence="2">AT787</strain>
    </source>
</reference>
<dbReference type="EMBL" id="BRPK01000009">
    <property type="protein sequence ID" value="GLB40825.1"/>
    <property type="molecule type" value="Genomic_DNA"/>
</dbReference>
<evidence type="ECO:0000256" key="1">
    <source>
        <dbReference type="SAM" id="MobiDB-lite"/>
    </source>
</evidence>
<evidence type="ECO:0000313" key="2">
    <source>
        <dbReference type="EMBL" id="GLB40825.1"/>
    </source>
</evidence>
<sequence length="1015" mass="113982">MARQKGPKRKYFCDCPRYCKTLREVGKSTYNDHARRMRLDAAPRNAPLVQAPRKANPTSIDASNDMPDNVQRPQLPNDGEAMALPPENSTASGSCDLGIAREQQEPPADPGSLVTLEEEEEEDPGGLEPDGYHEEDPAAAYSNIEEVRTAQQYIQALRDASLYNGDLSEDAVEALLHPPDYPLELDPEADDDLLMCLRLFLGGNNSEKLYNNTRETLKIRYPADDMLSYDQLKRKITELTGISPIINDMCPNSCLAYTGPYLEKQGCHRCGESRFEPVTGRSRQQTYTIPMGFAIQALKRHAKTAAQMDYFWTRAQKLLDEQQRNGVIEVLDDIVCGTDILQAVLRGDIQQHDTVLMFSFDGAQLYRNKISDCWMSIWNIVCFSPDLRYKKRLVFPGSVMPGPKKIKIVESFLHTGLQHIAAINKAGGLPVWDASRNEMVTSKLYIALATADGPGMTYLNGLVGHSGKVGCRLWCGLVGRHKPGAPMYYPVLSKPDNYTVAGCDHDDVPPHIVRSIDRDRYLACLERVCTARTQAEYEFQRRETGICKPSIFSGLPDGTYLGIPNMFPGDIMHLVLNIADLLVGLWRGKLDCSKTSDSTATWPWAVLVNETWNVHGKDVAQCTPYLPGSFDRPPRNPAEKINSGYKAWEFLLYIFGLGPGLFYGVLPNPFWRSYCKLVAAVRFIYQRRIRTRDQLPLAHRYLVEFVAEYEALYVLRRADRLHFVRPIVHTLTHLALEALRVGPGIASSQWTMERSIGNLTEEIKQDSTPYANLSRRSVERAEVICLKALLPEIDREAQRDASLPRGSIDLGDGYVLLRAMDSCARSMSDPEADAFREYLEADEFCGPDNIPANWIASVVRWSRLLLPHGQVARSLWKEHLKPLGKIRTARRVKLNFKGRAEFGDVRYYFRFKLNNTITRTLAVISLYSRPDAELLSISSGTLWSCRHQGDAAVIVVDVKCVEAVVAVVPHSTGILGEEWSGRVFVVEKPGLDVSVMAGYVEEIPEEDEIPENNGN</sequence>
<evidence type="ECO:0000313" key="3">
    <source>
        <dbReference type="Proteomes" id="UP001063166"/>
    </source>
</evidence>
<protein>
    <recommendedName>
        <fullName evidence="4">Transposase</fullName>
    </recommendedName>
</protein>
<gene>
    <name evidence="2" type="ORF">LshimejAT787_0900400</name>
</gene>
<evidence type="ECO:0008006" key="4">
    <source>
        <dbReference type="Google" id="ProtNLM"/>
    </source>
</evidence>
<dbReference type="Proteomes" id="UP001063166">
    <property type="component" value="Unassembled WGS sequence"/>
</dbReference>
<organism evidence="2 3">
    <name type="scientific">Lyophyllum shimeji</name>
    <name type="common">Hon-shimeji</name>
    <name type="synonym">Tricholoma shimeji</name>
    <dbReference type="NCBI Taxonomy" id="47721"/>
    <lineage>
        <taxon>Eukaryota</taxon>
        <taxon>Fungi</taxon>
        <taxon>Dikarya</taxon>
        <taxon>Basidiomycota</taxon>
        <taxon>Agaricomycotina</taxon>
        <taxon>Agaricomycetes</taxon>
        <taxon>Agaricomycetidae</taxon>
        <taxon>Agaricales</taxon>
        <taxon>Tricholomatineae</taxon>
        <taxon>Lyophyllaceae</taxon>
        <taxon>Lyophyllum</taxon>
    </lineage>
</organism>